<dbReference type="Proteomes" id="UP001144471">
    <property type="component" value="Unassembled WGS sequence"/>
</dbReference>
<keyword evidence="1" id="KW-0812">Transmembrane</keyword>
<sequence length="69" mass="7612">MKIIIAILFILLNIFIIPVGVTLGAFSMDAPSSTHINFFLVSTIVIGIPNLLLVLFIYLIKKVVNIRGK</sequence>
<dbReference type="AlphaFoldDB" id="A0A9W6GPB3"/>
<organism evidence="2 3">
    <name type="scientific">Propionigenium maris DSM 9537</name>
    <dbReference type="NCBI Taxonomy" id="1123000"/>
    <lineage>
        <taxon>Bacteria</taxon>
        <taxon>Fusobacteriati</taxon>
        <taxon>Fusobacteriota</taxon>
        <taxon>Fusobacteriia</taxon>
        <taxon>Fusobacteriales</taxon>
        <taxon>Fusobacteriaceae</taxon>
        <taxon>Propionigenium</taxon>
    </lineage>
</organism>
<gene>
    <name evidence="2" type="ORF">PM10SUCC1_33790</name>
</gene>
<evidence type="ECO:0000313" key="2">
    <source>
        <dbReference type="EMBL" id="GLI57865.1"/>
    </source>
</evidence>
<keyword evidence="3" id="KW-1185">Reference proteome</keyword>
<evidence type="ECO:0000256" key="1">
    <source>
        <dbReference type="SAM" id="Phobius"/>
    </source>
</evidence>
<comment type="caution">
    <text evidence="2">The sequence shown here is derived from an EMBL/GenBank/DDBJ whole genome shotgun (WGS) entry which is preliminary data.</text>
</comment>
<dbReference type="RefSeq" id="WP_281837540.1">
    <property type="nucleotide sequence ID" value="NZ_BSDY01000027.1"/>
</dbReference>
<feature type="transmembrane region" description="Helical" evidence="1">
    <location>
        <begin position="38"/>
        <end position="60"/>
    </location>
</feature>
<protein>
    <submittedName>
        <fullName evidence="2">Uncharacterized protein</fullName>
    </submittedName>
</protein>
<dbReference type="EMBL" id="BSDY01000027">
    <property type="protein sequence ID" value="GLI57865.1"/>
    <property type="molecule type" value="Genomic_DNA"/>
</dbReference>
<name>A0A9W6GPB3_9FUSO</name>
<reference evidence="2" key="1">
    <citation type="submission" date="2022-12" db="EMBL/GenBank/DDBJ databases">
        <title>Reference genome sequencing for broad-spectrum identification of bacterial and archaeal isolates by mass spectrometry.</title>
        <authorList>
            <person name="Sekiguchi Y."/>
            <person name="Tourlousse D.M."/>
        </authorList>
    </citation>
    <scope>NUCLEOTIDE SEQUENCE</scope>
    <source>
        <strain evidence="2">10succ1</strain>
    </source>
</reference>
<proteinExistence type="predicted"/>
<accession>A0A9W6GPB3</accession>
<evidence type="ECO:0000313" key="3">
    <source>
        <dbReference type="Proteomes" id="UP001144471"/>
    </source>
</evidence>
<keyword evidence="1" id="KW-1133">Transmembrane helix</keyword>
<feature type="transmembrane region" description="Helical" evidence="1">
    <location>
        <begin position="7"/>
        <end position="26"/>
    </location>
</feature>
<keyword evidence="1" id="KW-0472">Membrane</keyword>